<evidence type="ECO:0000259" key="5">
    <source>
        <dbReference type="PROSITE" id="PS51918"/>
    </source>
</evidence>
<accession>A0A564SSZ3</accession>
<dbReference type="SFLD" id="SFLDG01067">
    <property type="entry name" value="SPASM/twitch_domain_containing"/>
    <property type="match status" value="1"/>
</dbReference>
<dbReference type="AlphaFoldDB" id="A0A564SSZ3"/>
<dbReference type="SFLD" id="SFLDS00029">
    <property type="entry name" value="Radical_SAM"/>
    <property type="match status" value="1"/>
</dbReference>
<dbReference type="InterPro" id="IPR006638">
    <property type="entry name" value="Elp3/MiaA/NifB-like_rSAM"/>
</dbReference>
<evidence type="ECO:0000256" key="4">
    <source>
        <dbReference type="ARBA" id="ARBA00023014"/>
    </source>
</evidence>
<dbReference type="GO" id="GO:0046872">
    <property type="term" value="F:metal ion binding"/>
    <property type="evidence" value="ECO:0007669"/>
    <property type="project" value="UniProtKB-KW"/>
</dbReference>
<proteinExistence type="predicted"/>
<name>A0A564SSZ3_9FIRM</name>
<evidence type="ECO:0000313" key="7">
    <source>
        <dbReference type="Proteomes" id="UP000409147"/>
    </source>
</evidence>
<dbReference type="Proteomes" id="UP000409147">
    <property type="component" value="Unassembled WGS sequence"/>
</dbReference>
<dbReference type="GO" id="GO:0051536">
    <property type="term" value="F:iron-sulfur cluster binding"/>
    <property type="evidence" value="ECO:0007669"/>
    <property type="project" value="UniProtKB-KW"/>
</dbReference>
<dbReference type="Pfam" id="PF04055">
    <property type="entry name" value="Radical_SAM"/>
    <property type="match status" value="1"/>
</dbReference>
<evidence type="ECO:0000313" key="6">
    <source>
        <dbReference type="EMBL" id="VUW98092.1"/>
    </source>
</evidence>
<dbReference type="InterPro" id="IPR007197">
    <property type="entry name" value="rSAM"/>
</dbReference>
<dbReference type="CDD" id="cd01335">
    <property type="entry name" value="Radical_SAM"/>
    <property type="match status" value="1"/>
</dbReference>
<dbReference type="SUPFAM" id="SSF102114">
    <property type="entry name" value="Radical SAM enzymes"/>
    <property type="match status" value="1"/>
</dbReference>
<dbReference type="PANTHER" id="PTHR11228:SF7">
    <property type="entry name" value="PQQA PEPTIDE CYCLASE"/>
    <property type="match status" value="1"/>
</dbReference>
<feature type="domain" description="Radical SAM core" evidence="5">
    <location>
        <begin position="23"/>
        <end position="242"/>
    </location>
</feature>
<protein>
    <submittedName>
        <fullName evidence="6">Antilisterial bacteriocin subtilosin biosynthesis protein AlbA</fullName>
    </submittedName>
</protein>
<keyword evidence="1" id="KW-0949">S-adenosyl-L-methionine</keyword>
<sequence length="380" mass="43650">MSFPERYIVAPLTEKLYQKAEKNKIPLHGTFELSPICNFSCRMCYVRKTAKEIAASGRKMMTLEQWIHLGQKARDAGMLYLLLTGGEPLLWPDFWELYDALYEMGLLIGINTNGSLIDDNAIQRWKEHPPYRVNLTLYGASNDTYETLCHTGNVYSEVKKAIIKMAEAGLNIKLNCSLTPYNAADLQEMVAFAKEKKIPLTVSTYMYPPVRRDAGMTGQNDRFRPEEAAWYHMQRYRYQKGEMEYREFLKNIQRKMIMPPGLDEKCVNLENGKVRCRAGTSTFWVTWDGYMTPCGMMPEPKVDLQEKSFDTAWKQLLEVSTKIHTSGTCEICKNQRICHSCAAMAYTETGKTSGIPVYLCEMMEAMKQIAQRELISRNGE</sequence>
<keyword evidence="2" id="KW-0479">Metal-binding</keyword>
<keyword evidence="7" id="KW-1185">Reference proteome</keyword>
<organism evidence="6 7">
    <name type="scientific">Blautia obeum</name>
    <dbReference type="NCBI Taxonomy" id="40520"/>
    <lineage>
        <taxon>Bacteria</taxon>
        <taxon>Bacillati</taxon>
        <taxon>Bacillota</taxon>
        <taxon>Clostridia</taxon>
        <taxon>Lachnospirales</taxon>
        <taxon>Lachnospiraceae</taxon>
        <taxon>Blautia</taxon>
    </lineage>
</organism>
<dbReference type="Gene3D" id="3.20.20.70">
    <property type="entry name" value="Aldolase class I"/>
    <property type="match status" value="1"/>
</dbReference>
<evidence type="ECO:0000256" key="2">
    <source>
        <dbReference type="ARBA" id="ARBA00022723"/>
    </source>
</evidence>
<dbReference type="PANTHER" id="PTHR11228">
    <property type="entry name" value="RADICAL SAM DOMAIN PROTEIN"/>
    <property type="match status" value="1"/>
</dbReference>
<dbReference type="RefSeq" id="WP_144368569.1">
    <property type="nucleotide sequence ID" value="NZ_CABHNB010000013.1"/>
</dbReference>
<dbReference type="EMBL" id="CABHNB010000013">
    <property type="protein sequence ID" value="VUW98092.1"/>
    <property type="molecule type" value="Genomic_DNA"/>
</dbReference>
<dbReference type="InterPro" id="IPR050377">
    <property type="entry name" value="Radical_SAM_PqqE_MftC-like"/>
</dbReference>
<keyword evidence="3" id="KW-0408">Iron</keyword>
<dbReference type="SMART" id="SM00729">
    <property type="entry name" value="Elp3"/>
    <property type="match status" value="1"/>
</dbReference>
<dbReference type="GO" id="GO:0003824">
    <property type="term" value="F:catalytic activity"/>
    <property type="evidence" value="ECO:0007669"/>
    <property type="project" value="InterPro"/>
</dbReference>
<dbReference type="SFLD" id="SFLDG01386">
    <property type="entry name" value="main_SPASM_domain-containing"/>
    <property type="match status" value="1"/>
</dbReference>
<gene>
    <name evidence="6" type="primary">albA_1</name>
    <name evidence="6" type="ORF">ROSSTS7063_00931</name>
</gene>
<dbReference type="PROSITE" id="PS51918">
    <property type="entry name" value="RADICAL_SAM"/>
    <property type="match status" value="1"/>
</dbReference>
<dbReference type="InterPro" id="IPR058240">
    <property type="entry name" value="rSAM_sf"/>
</dbReference>
<dbReference type="InterPro" id="IPR013785">
    <property type="entry name" value="Aldolase_TIM"/>
</dbReference>
<reference evidence="6 7" key="1">
    <citation type="submission" date="2019-07" db="EMBL/GenBank/DDBJ databases">
        <authorList>
            <person name="Hibberd C M."/>
            <person name="Gehrig L. J."/>
            <person name="Chang H.-W."/>
            <person name="Venkatesh S."/>
        </authorList>
    </citation>
    <scope>NUCLEOTIDE SEQUENCE [LARGE SCALE GENOMIC DNA]</scope>
    <source>
        <strain evidence="6">Ruminococcus_obeum_SSTS_Bg7063</strain>
    </source>
</reference>
<evidence type="ECO:0000256" key="1">
    <source>
        <dbReference type="ARBA" id="ARBA00022691"/>
    </source>
</evidence>
<keyword evidence="4" id="KW-0411">Iron-sulfur</keyword>
<evidence type="ECO:0000256" key="3">
    <source>
        <dbReference type="ARBA" id="ARBA00023004"/>
    </source>
</evidence>